<dbReference type="PROSITE" id="PS50181">
    <property type="entry name" value="FBOX"/>
    <property type="match status" value="1"/>
</dbReference>
<keyword evidence="4" id="KW-1185">Reference proteome</keyword>
<keyword evidence="1" id="KW-0812">Transmembrane</keyword>
<dbReference type="VEuPathDB" id="AmoebaDB:NfTy_040270"/>
<dbReference type="OMA" id="HEIMAGH"/>
<evidence type="ECO:0000313" key="3">
    <source>
        <dbReference type="EMBL" id="KAF0981762.1"/>
    </source>
</evidence>
<sequence>MSKHNNHSSFPLRSPNHSLILESLPEELWLTIISFVDYHSLCALEKTCCFFRKELLNRDGFMKLLINNLVVVVNNYSSSQHVNNEKSGFQHVFDDDELYEQEEDYVFQNNFVFDSHCHEETADLVIQEIKHGHRQRSTQILREYFFEKIMKEDYREIEREYMMNYLVLEEFKFQSLRDVYIACHLFNVNPFVSWRKILPTKKNNEQYNAILMENAEELCGLRVHWKGIVIQNSNGMLTCYLYDDDEDVTDLFNIELSALPIVILKHVKNLSDFKYLDTVEFIAEIESMPDHVTSNRNFLGFIQGAHSVLDQFSSSISQYIPHYNAIDTLLKSNLYVTLRVQGDGTLIRQVANNNLENINLTVTRFTKEANAQENHGQVIRWNAQIIWKFIFGTHRYLLVRCVDPQSALLCLVKCEKQISTNSLPSPGDTVSIKASIIGNRLLNLKKVHEVLTHESVDEKKRNTSTTSFHHQLFSNSILQTSESTLIWKVLRIILKVCWWLYLVFAWIIGTCTGFTLY</sequence>
<dbReference type="RefSeq" id="XP_044566475.1">
    <property type="nucleotide sequence ID" value="XM_044702937.1"/>
</dbReference>
<comment type="caution">
    <text evidence="3">The sequence shown here is derived from an EMBL/GenBank/DDBJ whole genome shotgun (WGS) entry which is preliminary data.</text>
</comment>
<dbReference type="AlphaFoldDB" id="A0A6A5C4Q1"/>
<proteinExistence type="predicted"/>
<dbReference type="Proteomes" id="UP000444721">
    <property type="component" value="Unassembled WGS sequence"/>
</dbReference>
<evidence type="ECO:0000313" key="4">
    <source>
        <dbReference type="Proteomes" id="UP000444721"/>
    </source>
</evidence>
<reference evidence="3 4" key="1">
    <citation type="journal article" date="2019" name="Sci. Rep.">
        <title>Nanopore sequencing improves the draft genome of the human pathogenic amoeba Naegleria fowleri.</title>
        <authorList>
            <person name="Liechti N."/>
            <person name="Schurch N."/>
            <person name="Bruggmann R."/>
            <person name="Wittwer M."/>
        </authorList>
    </citation>
    <scope>NUCLEOTIDE SEQUENCE [LARGE SCALE GENOMIC DNA]</scope>
    <source>
        <strain evidence="3 4">ATCC 30894</strain>
    </source>
</reference>
<evidence type="ECO:0000259" key="2">
    <source>
        <dbReference type="PROSITE" id="PS50181"/>
    </source>
</evidence>
<dbReference type="VEuPathDB" id="AmoebaDB:FDP41_012419"/>
<dbReference type="VEuPathDB" id="AmoebaDB:NF0071360"/>
<dbReference type="SUPFAM" id="SSF81383">
    <property type="entry name" value="F-box domain"/>
    <property type="match status" value="1"/>
</dbReference>
<organism evidence="3 4">
    <name type="scientific">Naegleria fowleri</name>
    <name type="common">Brain eating amoeba</name>
    <dbReference type="NCBI Taxonomy" id="5763"/>
    <lineage>
        <taxon>Eukaryota</taxon>
        <taxon>Discoba</taxon>
        <taxon>Heterolobosea</taxon>
        <taxon>Tetramitia</taxon>
        <taxon>Eutetramitia</taxon>
        <taxon>Vahlkampfiidae</taxon>
        <taxon>Naegleria</taxon>
    </lineage>
</organism>
<feature type="transmembrane region" description="Helical" evidence="1">
    <location>
        <begin position="498"/>
        <end position="516"/>
    </location>
</feature>
<dbReference type="Gene3D" id="1.20.1280.50">
    <property type="match status" value="1"/>
</dbReference>
<keyword evidence="1" id="KW-0472">Membrane</keyword>
<dbReference type="InterPro" id="IPR036047">
    <property type="entry name" value="F-box-like_dom_sf"/>
</dbReference>
<accession>A0A6A5C4Q1</accession>
<gene>
    <name evidence="3" type="ORF">FDP41_012419</name>
</gene>
<keyword evidence="1" id="KW-1133">Transmembrane helix</keyword>
<dbReference type="GeneID" id="68119634"/>
<protein>
    <recommendedName>
        <fullName evidence="2">F-box domain-containing protein</fullName>
    </recommendedName>
</protein>
<dbReference type="EMBL" id="VFQX01000013">
    <property type="protein sequence ID" value="KAF0981762.1"/>
    <property type="molecule type" value="Genomic_DNA"/>
</dbReference>
<evidence type="ECO:0000256" key="1">
    <source>
        <dbReference type="SAM" id="Phobius"/>
    </source>
</evidence>
<feature type="domain" description="F-box" evidence="2">
    <location>
        <begin position="18"/>
        <end position="65"/>
    </location>
</feature>
<dbReference type="OrthoDB" id="10257094at2759"/>
<dbReference type="InterPro" id="IPR001810">
    <property type="entry name" value="F-box_dom"/>
</dbReference>
<name>A0A6A5C4Q1_NAEFO</name>